<feature type="binding site" evidence="5">
    <location>
        <position position="153"/>
    </location>
    <ligand>
        <name>Mn(2+)</name>
        <dbReference type="ChEBI" id="CHEBI:29035"/>
        <label>2</label>
    </ligand>
</feature>
<proteinExistence type="inferred from homology"/>
<keyword evidence="1 5" id="KW-0479">Metal-binding</keyword>
<dbReference type="RefSeq" id="WP_191695085.1">
    <property type="nucleotide sequence ID" value="NZ_JACSQN010000010.1"/>
</dbReference>
<evidence type="ECO:0000256" key="7">
    <source>
        <dbReference type="PROSITE-ProRule" id="PRU00742"/>
    </source>
</evidence>
<comment type="catalytic activity">
    <reaction evidence="5">
        <text>N-formimidoyl-L-glutamate + H2O = formamide + L-glutamate</text>
        <dbReference type="Rhea" id="RHEA:22492"/>
        <dbReference type="ChEBI" id="CHEBI:15377"/>
        <dbReference type="ChEBI" id="CHEBI:16397"/>
        <dbReference type="ChEBI" id="CHEBI:29985"/>
        <dbReference type="ChEBI" id="CHEBI:58928"/>
        <dbReference type="EC" id="3.5.3.8"/>
    </reaction>
</comment>
<comment type="caution">
    <text evidence="8">The sequence shown here is derived from an EMBL/GenBank/DDBJ whole genome shotgun (WGS) entry which is preliminary data.</text>
</comment>
<evidence type="ECO:0000256" key="6">
    <source>
        <dbReference type="NCBIfam" id="TIGR01227"/>
    </source>
</evidence>
<gene>
    <name evidence="5 8" type="primary">hutG</name>
    <name evidence="8" type="ORF">H9649_11730</name>
</gene>
<evidence type="ECO:0000256" key="5">
    <source>
        <dbReference type="HAMAP-Rule" id="MF_00737"/>
    </source>
</evidence>
<accession>A0ABR8UCI8</accession>
<evidence type="ECO:0000256" key="1">
    <source>
        <dbReference type="ARBA" id="ARBA00022723"/>
    </source>
</evidence>
<dbReference type="CDD" id="cd09988">
    <property type="entry name" value="Formimidoylglutamase"/>
    <property type="match status" value="1"/>
</dbReference>
<dbReference type="SUPFAM" id="SSF52768">
    <property type="entry name" value="Arginase/deacetylase"/>
    <property type="match status" value="1"/>
</dbReference>
<comment type="pathway">
    <text evidence="5">Amino-acid degradation; L-histidine degradation into L-glutamate; L-glutamate from N-formimidoyl-L-glutamate (hydrolase route): step 1/1.</text>
</comment>
<keyword evidence="2 5" id="KW-0378">Hydrolase</keyword>
<dbReference type="PIRSF" id="PIRSF036979">
    <property type="entry name" value="Arginase"/>
    <property type="match status" value="1"/>
</dbReference>
<dbReference type="NCBIfam" id="TIGR01227">
    <property type="entry name" value="hutG"/>
    <property type="match status" value="1"/>
</dbReference>
<protein>
    <recommendedName>
        <fullName evidence="5 6">Formimidoylglutamase</fullName>
        <ecNumber evidence="5 6">3.5.3.8</ecNumber>
    </recommendedName>
    <alternativeName>
        <fullName evidence="5">Formiminoglutamase</fullName>
    </alternativeName>
    <alternativeName>
        <fullName evidence="5">Formiminoglutamate hydrolase</fullName>
    </alternativeName>
</protein>
<dbReference type="EMBL" id="JACSQN010000010">
    <property type="protein sequence ID" value="MBD7985259.1"/>
    <property type="molecule type" value="Genomic_DNA"/>
</dbReference>
<feature type="binding site" evidence="5">
    <location>
        <position position="155"/>
    </location>
    <ligand>
        <name>Mn(2+)</name>
        <dbReference type="ChEBI" id="CHEBI:29035"/>
        <label>1</label>
    </ligand>
</feature>
<organism evidence="8 9">
    <name type="scientific">Sporosarcina quadrami</name>
    <dbReference type="NCBI Taxonomy" id="2762234"/>
    <lineage>
        <taxon>Bacteria</taxon>
        <taxon>Bacillati</taxon>
        <taxon>Bacillota</taxon>
        <taxon>Bacilli</taxon>
        <taxon>Bacillales</taxon>
        <taxon>Caryophanaceae</taxon>
        <taxon>Sporosarcina</taxon>
    </lineage>
</organism>
<keyword evidence="9" id="KW-1185">Reference proteome</keyword>
<evidence type="ECO:0000256" key="2">
    <source>
        <dbReference type="ARBA" id="ARBA00022801"/>
    </source>
</evidence>
<feature type="binding site" evidence="5">
    <location>
        <position position="151"/>
    </location>
    <ligand>
        <name>Mn(2+)</name>
        <dbReference type="ChEBI" id="CHEBI:29035"/>
        <label>2</label>
    </ligand>
</feature>
<dbReference type="Gene3D" id="3.40.800.10">
    <property type="entry name" value="Ureohydrolase domain"/>
    <property type="match status" value="1"/>
</dbReference>
<name>A0ABR8UCI8_9BACL</name>
<feature type="binding site" evidence="5">
    <location>
        <position position="239"/>
    </location>
    <ligand>
        <name>Mn(2+)</name>
        <dbReference type="ChEBI" id="CHEBI:29035"/>
        <label>1</label>
    </ligand>
</feature>
<feature type="binding site" evidence="5">
    <location>
        <position position="125"/>
    </location>
    <ligand>
        <name>Mn(2+)</name>
        <dbReference type="ChEBI" id="CHEBI:29035"/>
        <label>1</label>
    </ligand>
</feature>
<dbReference type="PANTHER" id="PTHR11358:SF35">
    <property type="entry name" value="FORMIMIDOYLGLUTAMASE"/>
    <property type="match status" value="1"/>
</dbReference>
<keyword evidence="3 5" id="KW-0369">Histidine metabolism</keyword>
<dbReference type="Pfam" id="PF00491">
    <property type="entry name" value="Arginase"/>
    <property type="match status" value="1"/>
</dbReference>
<comment type="cofactor">
    <cofactor evidence="5">
        <name>Mn(2+)</name>
        <dbReference type="ChEBI" id="CHEBI:29035"/>
    </cofactor>
    <text evidence="5">Binds 2 manganese ions per subunit.</text>
</comment>
<evidence type="ECO:0000313" key="9">
    <source>
        <dbReference type="Proteomes" id="UP000626786"/>
    </source>
</evidence>
<comment type="function">
    <text evidence="5">Catalyzes the conversion of N-formimidoyl-L-glutamate to L-glutamate and formamide.</text>
</comment>
<dbReference type="Proteomes" id="UP000626786">
    <property type="component" value="Unassembled WGS sequence"/>
</dbReference>
<dbReference type="GO" id="GO:0050415">
    <property type="term" value="F:formimidoylglutamase activity"/>
    <property type="evidence" value="ECO:0007669"/>
    <property type="project" value="UniProtKB-EC"/>
</dbReference>
<comment type="similarity">
    <text evidence="5 7">Belongs to the arginase family.</text>
</comment>
<dbReference type="InterPro" id="IPR006035">
    <property type="entry name" value="Ureohydrolase"/>
</dbReference>
<evidence type="ECO:0000313" key="8">
    <source>
        <dbReference type="EMBL" id="MBD7985259.1"/>
    </source>
</evidence>
<evidence type="ECO:0000256" key="4">
    <source>
        <dbReference type="ARBA" id="ARBA00023211"/>
    </source>
</evidence>
<reference evidence="8 9" key="1">
    <citation type="submission" date="2020-08" db="EMBL/GenBank/DDBJ databases">
        <title>A Genomic Blueprint of the Chicken Gut Microbiome.</title>
        <authorList>
            <person name="Gilroy R."/>
            <person name="Ravi A."/>
            <person name="Getino M."/>
            <person name="Pursley I."/>
            <person name="Horton D.L."/>
            <person name="Alikhan N.-F."/>
            <person name="Baker D."/>
            <person name="Gharbi K."/>
            <person name="Hall N."/>
            <person name="Watson M."/>
            <person name="Adriaenssens E.M."/>
            <person name="Foster-Nyarko E."/>
            <person name="Jarju S."/>
            <person name="Secka A."/>
            <person name="Antonio M."/>
            <person name="Oren A."/>
            <person name="Chaudhuri R."/>
            <person name="La Ragione R.M."/>
            <person name="Hildebrand F."/>
            <person name="Pallen M.J."/>
        </authorList>
    </citation>
    <scope>NUCLEOTIDE SEQUENCE [LARGE SCALE GENOMIC DNA]</scope>
    <source>
        <strain evidence="8 9">Sa2YVA2</strain>
    </source>
</reference>
<dbReference type="InterPro" id="IPR023696">
    <property type="entry name" value="Ureohydrolase_dom_sf"/>
</dbReference>
<keyword evidence="4 5" id="KW-0464">Manganese</keyword>
<dbReference type="InterPro" id="IPR005923">
    <property type="entry name" value="HutG"/>
</dbReference>
<feature type="binding site" evidence="5">
    <location>
        <position position="239"/>
    </location>
    <ligand>
        <name>Mn(2+)</name>
        <dbReference type="ChEBI" id="CHEBI:29035"/>
        <label>2</label>
    </ligand>
</feature>
<feature type="binding site" evidence="5">
    <location>
        <position position="241"/>
    </location>
    <ligand>
        <name>Mn(2+)</name>
        <dbReference type="ChEBI" id="CHEBI:29035"/>
        <label>2</label>
    </ligand>
</feature>
<dbReference type="PANTHER" id="PTHR11358">
    <property type="entry name" value="ARGINASE/AGMATINASE"/>
    <property type="match status" value="1"/>
</dbReference>
<sequence>MSCVSESIWTGRIDDAVDRTAFRYHQVVEMMDVCEAKDSCAIVGFECEEGVRRNKGRLGAAQAPDALRGELAKLPWRFYESGRLVDVGNIACVGEDLETAQQQLGDAVSTLLSNGSTPVILGGGHETLYGHYLGVREFLGTDVSLGIVNIDAHFDLRPYDEQTSSGTMFRQILEQDMNAGYFVAGIQRYGNTQELFDRADALGVEYVHEDEMITGKLGELMNSLDAFMDKHDAVLLTLCTDVVNAAFAPGVSAPSPFGLEPTTVREIIRKVATHEKTHSFDICEVNPSLDENGRTVKLGAHFVNEAIAGFMRKL</sequence>
<evidence type="ECO:0000256" key="3">
    <source>
        <dbReference type="ARBA" id="ARBA00022808"/>
    </source>
</evidence>
<dbReference type="EC" id="3.5.3.8" evidence="5 6"/>
<feature type="binding site" evidence="5">
    <location>
        <position position="151"/>
    </location>
    <ligand>
        <name>Mn(2+)</name>
        <dbReference type="ChEBI" id="CHEBI:29035"/>
        <label>1</label>
    </ligand>
</feature>
<dbReference type="HAMAP" id="MF_00737">
    <property type="entry name" value="Formimidoylglutam"/>
    <property type="match status" value="1"/>
</dbReference>
<dbReference type="PROSITE" id="PS51409">
    <property type="entry name" value="ARGINASE_2"/>
    <property type="match status" value="1"/>
</dbReference>